<sequence length="192" mass="21021">MGGYSIIVFSDILLPGLLIAFSLRYDWLANKTLRAGYFLWAMIAYGLGLLITYVALNLMDGHGQAALLFIVPFTLEIFSGAMKKKKRIQLHVDEGNGKIGMIITLIISQTDHQVAASCLIDTHLLTLLTKERQMGKCHVPMGKGGCGAMAACEHECELSTMIGFPAFSYKVEKTRVHHSAKQDLSSSSLSIV</sequence>
<dbReference type="GO" id="GO:0005765">
    <property type="term" value="C:lysosomal membrane"/>
    <property type="evidence" value="ECO:0007669"/>
    <property type="project" value="TreeGrafter"/>
</dbReference>
<gene>
    <name evidence="3" type="ORF">J1N35_009982</name>
</gene>
<keyword evidence="4" id="KW-1185">Reference proteome</keyword>
<dbReference type="GO" id="GO:0098553">
    <property type="term" value="C:lumenal side of endoplasmic reticulum membrane"/>
    <property type="evidence" value="ECO:0007669"/>
    <property type="project" value="TreeGrafter"/>
</dbReference>
<accession>A0A9D4ABE6</accession>
<evidence type="ECO:0000313" key="4">
    <source>
        <dbReference type="Proteomes" id="UP000828251"/>
    </source>
</evidence>
<feature type="transmembrane region" description="Helical" evidence="2">
    <location>
        <begin position="6"/>
        <end position="25"/>
    </location>
</feature>
<dbReference type="GO" id="GO:0030660">
    <property type="term" value="C:Golgi-associated vesicle membrane"/>
    <property type="evidence" value="ECO:0007669"/>
    <property type="project" value="TreeGrafter"/>
</dbReference>
<keyword evidence="1" id="KW-0378">Hydrolase</keyword>
<keyword evidence="2" id="KW-0472">Membrane</keyword>
<dbReference type="EMBL" id="JAIQCV010000004">
    <property type="protein sequence ID" value="KAH1106214.1"/>
    <property type="molecule type" value="Genomic_DNA"/>
</dbReference>
<dbReference type="GO" id="GO:0033619">
    <property type="term" value="P:membrane protein proteolysis"/>
    <property type="evidence" value="ECO:0007669"/>
    <property type="project" value="TreeGrafter"/>
</dbReference>
<keyword evidence="1" id="KW-0645">Protease</keyword>
<dbReference type="PANTHER" id="PTHR12174:SF75">
    <property type="entry name" value="SIGNAL PEPTIDE PEPTIDASE-LIKE 2"/>
    <property type="match status" value="1"/>
</dbReference>
<dbReference type="InterPro" id="IPR007369">
    <property type="entry name" value="Peptidase_A22B_SPP"/>
</dbReference>
<feature type="transmembrane region" description="Helical" evidence="2">
    <location>
        <begin position="37"/>
        <end position="56"/>
    </location>
</feature>
<dbReference type="OrthoDB" id="29661at2759"/>
<keyword evidence="2" id="KW-0812">Transmembrane</keyword>
<evidence type="ECO:0000313" key="3">
    <source>
        <dbReference type="EMBL" id="KAH1106214.1"/>
    </source>
</evidence>
<dbReference type="Proteomes" id="UP000828251">
    <property type="component" value="Unassembled WGS sequence"/>
</dbReference>
<keyword evidence="2" id="KW-1133">Transmembrane helix</keyword>
<dbReference type="PANTHER" id="PTHR12174">
    <property type="entry name" value="SIGNAL PEPTIDE PEPTIDASE"/>
    <property type="match status" value="1"/>
</dbReference>
<dbReference type="GO" id="GO:0042500">
    <property type="term" value="F:aspartic endopeptidase activity, intramembrane cleaving"/>
    <property type="evidence" value="ECO:0007669"/>
    <property type="project" value="InterPro"/>
</dbReference>
<dbReference type="AlphaFoldDB" id="A0A9D4ABE6"/>
<evidence type="ECO:0000256" key="1">
    <source>
        <dbReference type="ARBA" id="ARBA00022670"/>
    </source>
</evidence>
<comment type="caution">
    <text evidence="3">The sequence shown here is derived from an EMBL/GenBank/DDBJ whole genome shotgun (WGS) entry which is preliminary data.</text>
</comment>
<feature type="transmembrane region" description="Helical" evidence="2">
    <location>
        <begin position="62"/>
        <end position="81"/>
    </location>
</feature>
<protein>
    <submittedName>
        <fullName evidence="3">Uncharacterized protein</fullName>
    </submittedName>
</protein>
<dbReference type="GO" id="GO:0098554">
    <property type="term" value="C:cytoplasmic side of endoplasmic reticulum membrane"/>
    <property type="evidence" value="ECO:0007669"/>
    <property type="project" value="TreeGrafter"/>
</dbReference>
<dbReference type="Pfam" id="PF04258">
    <property type="entry name" value="Peptidase_A22B"/>
    <property type="match status" value="1"/>
</dbReference>
<reference evidence="3 4" key="1">
    <citation type="journal article" date="2021" name="Plant Biotechnol. J.">
        <title>Multi-omics assisted identification of the key and species-specific regulatory components of drought-tolerant mechanisms in Gossypium stocksii.</title>
        <authorList>
            <person name="Yu D."/>
            <person name="Ke L."/>
            <person name="Zhang D."/>
            <person name="Wu Y."/>
            <person name="Sun Y."/>
            <person name="Mei J."/>
            <person name="Sun J."/>
            <person name="Sun Y."/>
        </authorList>
    </citation>
    <scope>NUCLEOTIDE SEQUENCE [LARGE SCALE GENOMIC DNA]</scope>
    <source>
        <strain evidence="4">cv. E1</strain>
        <tissue evidence="3">Leaf</tissue>
    </source>
</reference>
<evidence type="ECO:0000256" key="2">
    <source>
        <dbReference type="SAM" id="Phobius"/>
    </source>
</evidence>
<proteinExistence type="predicted"/>
<organism evidence="3 4">
    <name type="scientific">Gossypium stocksii</name>
    <dbReference type="NCBI Taxonomy" id="47602"/>
    <lineage>
        <taxon>Eukaryota</taxon>
        <taxon>Viridiplantae</taxon>
        <taxon>Streptophyta</taxon>
        <taxon>Embryophyta</taxon>
        <taxon>Tracheophyta</taxon>
        <taxon>Spermatophyta</taxon>
        <taxon>Magnoliopsida</taxon>
        <taxon>eudicotyledons</taxon>
        <taxon>Gunneridae</taxon>
        <taxon>Pentapetalae</taxon>
        <taxon>rosids</taxon>
        <taxon>malvids</taxon>
        <taxon>Malvales</taxon>
        <taxon>Malvaceae</taxon>
        <taxon>Malvoideae</taxon>
        <taxon>Gossypium</taxon>
    </lineage>
</organism>
<name>A0A9D4ABE6_9ROSI</name>